<evidence type="ECO:0000256" key="5">
    <source>
        <dbReference type="SAM" id="Phobius"/>
    </source>
</evidence>
<protein>
    <recommendedName>
        <fullName evidence="6">Signal transduction histidine kinase subgroup 3 dimerisation and phosphoacceptor domain-containing protein</fullName>
    </recommendedName>
</protein>
<keyword evidence="5" id="KW-0812">Transmembrane</keyword>
<organism evidence="7 8">
    <name type="scientific">Raineyella fluvialis</name>
    <dbReference type="NCBI Taxonomy" id="2662261"/>
    <lineage>
        <taxon>Bacteria</taxon>
        <taxon>Bacillati</taxon>
        <taxon>Actinomycetota</taxon>
        <taxon>Actinomycetes</taxon>
        <taxon>Propionibacteriales</taxon>
        <taxon>Propionibacteriaceae</taxon>
        <taxon>Raineyella</taxon>
    </lineage>
</organism>
<evidence type="ECO:0000256" key="3">
    <source>
        <dbReference type="ARBA" id="ARBA00023012"/>
    </source>
</evidence>
<dbReference type="GO" id="GO:0000155">
    <property type="term" value="F:phosphorelay sensor kinase activity"/>
    <property type="evidence" value="ECO:0007669"/>
    <property type="project" value="InterPro"/>
</dbReference>
<evidence type="ECO:0000256" key="1">
    <source>
        <dbReference type="ARBA" id="ARBA00022679"/>
    </source>
</evidence>
<evidence type="ECO:0000313" key="7">
    <source>
        <dbReference type="EMBL" id="QGF24338.1"/>
    </source>
</evidence>
<keyword evidence="2" id="KW-0418">Kinase</keyword>
<sequence length="312" mass="33437">MINRVQKPSEVPPTLVTVRRVAWTVLGGSLAVLVCLVALVGSLSVVPAYQSHVGLGGQLTSVGVLALLAWLVAMATLFARRAHPWVPMVAGVLLTVVLQLDSLLLLFGAASVVVHRGRRQGAIASTVAGALTLVAGLRDGLRPWRDSAWAAALSSSSPLSATPDPQLQLGVSLGIAFVSGVVVLGSAWLVRSRQDLGETEEARAQAEDRSERLATATVRLEERERLAREVHDTLAHRLSLISLNSGALETAALDGSPRWRKQPRPCGRVLIARWRICVNWSAHCDSRRLPIALRWQATRTSLLGWGSPPCPS</sequence>
<gene>
    <name evidence="7" type="ORF">Rai3103_12465</name>
</gene>
<feature type="transmembrane region" description="Helical" evidence="5">
    <location>
        <begin position="167"/>
        <end position="190"/>
    </location>
</feature>
<keyword evidence="1" id="KW-0808">Transferase</keyword>
<dbReference type="Gene3D" id="1.20.5.1930">
    <property type="match status" value="1"/>
</dbReference>
<dbReference type="PANTHER" id="PTHR24421">
    <property type="entry name" value="NITRATE/NITRITE SENSOR PROTEIN NARX-RELATED"/>
    <property type="match status" value="1"/>
</dbReference>
<dbReference type="Proteomes" id="UP000386847">
    <property type="component" value="Chromosome"/>
</dbReference>
<evidence type="ECO:0000256" key="4">
    <source>
        <dbReference type="SAM" id="Coils"/>
    </source>
</evidence>
<keyword evidence="5" id="KW-0472">Membrane</keyword>
<evidence type="ECO:0000256" key="2">
    <source>
        <dbReference type="ARBA" id="ARBA00022777"/>
    </source>
</evidence>
<keyword evidence="3" id="KW-0902">Two-component regulatory system</keyword>
<evidence type="ECO:0000313" key="8">
    <source>
        <dbReference type="Proteomes" id="UP000386847"/>
    </source>
</evidence>
<keyword evidence="5" id="KW-1133">Transmembrane helix</keyword>
<dbReference type="Pfam" id="PF07730">
    <property type="entry name" value="HisKA_3"/>
    <property type="match status" value="1"/>
</dbReference>
<name>A0A5Q2FC57_9ACTN</name>
<feature type="transmembrane region" description="Helical" evidence="5">
    <location>
        <begin position="85"/>
        <end position="114"/>
    </location>
</feature>
<keyword evidence="8" id="KW-1185">Reference proteome</keyword>
<keyword evidence="4" id="KW-0175">Coiled coil</keyword>
<dbReference type="KEGG" id="rain:Rai3103_12465"/>
<reference evidence="7 8" key="1">
    <citation type="submission" date="2019-10" db="EMBL/GenBank/DDBJ databases">
        <title>Genomic analysis of Raineyella sp. CBA3103.</title>
        <authorList>
            <person name="Roh S.W."/>
        </authorList>
    </citation>
    <scope>NUCLEOTIDE SEQUENCE [LARGE SCALE GENOMIC DNA]</scope>
    <source>
        <strain evidence="7 8">CBA3103</strain>
    </source>
</reference>
<dbReference type="GO" id="GO:0016020">
    <property type="term" value="C:membrane"/>
    <property type="evidence" value="ECO:0007669"/>
    <property type="project" value="InterPro"/>
</dbReference>
<dbReference type="AlphaFoldDB" id="A0A5Q2FC57"/>
<accession>A0A5Q2FC57</accession>
<dbReference type="EMBL" id="CP045725">
    <property type="protein sequence ID" value="QGF24338.1"/>
    <property type="molecule type" value="Genomic_DNA"/>
</dbReference>
<proteinExistence type="predicted"/>
<evidence type="ECO:0000259" key="6">
    <source>
        <dbReference type="Pfam" id="PF07730"/>
    </source>
</evidence>
<feature type="transmembrane region" description="Helical" evidence="5">
    <location>
        <begin position="20"/>
        <end position="46"/>
    </location>
</feature>
<feature type="coiled-coil region" evidence="4">
    <location>
        <begin position="189"/>
        <end position="223"/>
    </location>
</feature>
<dbReference type="InterPro" id="IPR050482">
    <property type="entry name" value="Sensor_HK_TwoCompSys"/>
</dbReference>
<dbReference type="InterPro" id="IPR011712">
    <property type="entry name" value="Sig_transdc_His_kin_sub3_dim/P"/>
</dbReference>
<feature type="domain" description="Signal transduction histidine kinase subgroup 3 dimerisation and phosphoacceptor" evidence="6">
    <location>
        <begin position="222"/>
        <end position="255"/>
    </location>
</feature>
<dbReference type="GO" id="GO:0046983">
    <property type="term" value="F:protein dimerization activity"/>
    <property type="evidence" value="ECO:0007669"/>
    <property type="project" value="InterPro"/>
</dbReference>
<feature type="transmembrane region" description="Helical" evidence="5">
    <location>
        <begin position="58"/>
        <end position="79"/>
    </location>
</feature>